<comment type="similarity">
    <text evidence="1">Belongs to the STXBP/unc-18/SEC1 family.</text>
</comment>
<dbReference type="SUPFAM" id="SSF56815">
    <property type="entry name" value="Sec1/munc18-like (SM) proteins"/>
    <property type="match status" value="1"/>
</dbReference>
<dbReference type="Proteomes" id="UP000271098">
    <property type="component" value="Unassembled WGS sequence"/>
</dbReference>
<dbReference type="InterPro" id="IPR043127">
    <property type="entry name" value="Sec-1-like_dom3a"/>
</dbReference>
<gene>
    <name evidence="2" type="ORF">GPUH_LOCUS15520</name>
</gene>
<dbReference type="InterPro" id="IPR027482">
    <property type="entry name" value="Sec1-like_dom2"/>
</dbReference>
<dbReference type="Pfam" id="PF00995">
    <property type="entry name" value="Sec1"/>
    <property type="match status" value="1"/>
</dbReference>
<evidence type="ECO:0000313" key="2">
    <source>
        <dbReference type="EMBL" id="VDN26154.1"/>
    </source>
</evidence>
<dbReference type="InterPro" id="IPR001619">
    <property type="entry name" value="Sec1-like"/>
</dbReference>
<proteinExistence type="inferred from homology"/>
<dbReference type="InterPro" id="IPR036045">
    <property type="entry name" value="Sec1-like_sf"/>
</dbReference>
<dbReference type="Gene3D" id="3.40.50.1910">
    <property type="match status" value="1"/>
</dbReference>
<dbReference type="Gene3D" id="3.90.830.10">
    <property type="entry name" value="Syntaxin Binding Protein 1, Chain A, domain 2"/>
    <property type="match status" value="1"/>
</dbReference>
<evidence type="ECO:0008006" key="4">
    <source>
        <dbReference type="Google" id="ProtNLM"/>
    </source>
</evidence>
<evidence type="ECO:0000313" key="3">
    <source>
        <dbReference type="Proteomes" id="UP000271098"/>
    </source>
</evidence>
<dbReference type="OrthoDB" id="10251230at2759"/>
<dbReference type="PANTHER" id="PTHR11679">
    <property type="entry name" value="VESICLE PROTEIN SORTING-ASSOCIATED"/>
    <property type="match status" value="1"/>
</dbReference>
<dbReference type="GO" id="GO:0016192">
    <property type="term" value="P:vesicle-mediated transport"/>
    <property type="evidence" value="ECO:0007669"/>
    <property type="project" value="InterPro"/>
</dbReference>
<evidence type="ECO:0000256" key="1">
    <source>
        <dbReference type="ARBA" id="ARBA00009884"/>
    </source>
</evidence>
<organism evidence="2 3">
    <name type="scientific">Gongylonema pulchrum</name>
    <dbReference type="NCBI Taxonomy" id="637853"/>
    <lineage>
        <taxon>Eukaryota</taxon>
        <taxon>Metazoa</taxon>
        <taxon>Ecdysozoa</taxon>
        <taxon>Nematoda</taxon>
        <taxon>Chromadorea</taxon>
        <taxon>Rhabditida</taxon>
        <taxon>Spirurina</taxon>
        <taxon>Spiruromorpha</taxon>
        <taxon>Spiruroidea</taxon>
        <taxon>Gongylonematidae</taxon>
        <taxon>Gongylonema</taxon>
    </lineage>
</organism>
<keyword evidence="3" id="KW-1185">Reference proteome</keyword>
<dbReference type="AlphaFoldDB" id="A0A3P7M9W0"/>
<dbReference type="EMBL" id="UYRT01082552">
    <property type="protein sequence ID" value="VDN26154.1"/>
    <property type="molecule type" value="Genomic_DNA"/>
</dbReference>
<reference evidence="2 3" key="1">
    <citation type="submission" date="2018-11" db="EMBL/GenBank/DDBJ databases">
        <authorList>
            <consortium name="Pathogen Informatics"/>
        </authorList>
    </citation>
    <scope>NUCLEOTIDE SEQUENCE [LARGE SCALE GENOMIC DNA]</scope>
</reference>
<accession>A0A3P7M9W0</accession>
<sequence length="355" mass="40430">MDQKLRDNFRDARHNLFAQDNMRAGRLILHRPVLIIADRGQDKSGSVDFQDLDLNRVVIKDKTGRRKEYDMNPHDKLWMNHKGSSFPLVAEAIQQEVEAYKNSEDEIKRLKHAMGMDDVESDETLDVLFEAEEKIMNGQLSDTSVLELMRQCSDHQDALRVMLINYLCSTNISADELKMQMDYLKEVGLDDAAVKFVRQLRSISNMNLSRMASDYSGGGIKTDSMFANLLNRGSQLFMEGVKNLVPRKHNLPLTKMVDAIIMGTSQGAARYSEDEFRYYDPKLIHSTGKEPQRGRGNPAQDVIVFVIGGGNYVEYQNVMDYGKSRGLSRITYGCTELVGPKQFVEQLTRLGRQML</sequence>
<name>A0A3P7M9W0_9BILA</name>
<protein>
    <recommendedName>
        <fullName evidence="4">Sec1 family domain-containing protein 1</fullName>
    </recommendedName>
</protein>